<dbReference type="AlphaFoldDB" id="A0A7C5IY61"/>
<proteinExistence type="inferred from homology"/>
<comment type="caution">
    <text evidence="7">The sequence shown here is derived from an EMBL/GenBank/DDBJ whole genome shotgun (WGS) entry which is preliminary data.</text>
</comment>
<evidence type="ECO:0000259" key="6">
    <source>
        <dbReference type="PROSITE" id="PS50198"/>
    </source>
</evidence>
<name>A0A7C5IY61_9GAMM</name>
<dbReference type="PANTHER" id="PTHR47245">
    <property type="entry name" value="PEPTIDYLPROLYL ISOMERASE"/>
    <property type="match status" value="1"/>
</dbReference>
<dbReference type="InterPro" id="IPR000297">
    <property type="entry name" value="PPIase_PpiC"/>
</dbReference>
<keyword evidence="5" id="KW-0413">Isomerase</keyword>
<evidence type="ECO:0000313" key="7">
    <source>
        <dbReference type="EMBL" id="HHH13014.1"/>
    </source>
</evidence>
<dbReference type="SUPFAM" id="SSF54534">
    <property type="entry name" value="FKBP-like"/>
    <property type="match status" value="1"/>
</dbReference>
<dbReference type="PANTHER" id="PTHR47245:SF2">
    <property type="entry name" value="PEPTIDYL-PROLYL CIS-TRANS ISOMERASE HP_0175-RELATED"/>
    <property type="match status" value="1"/>
</dbReference>
<comment type="catalytic activity">
    <reaction evidence="1">
        <text>[protein]-peptidylproline (omega=180) = [protein]-peptidylproline (omega=0)</text>
        <dbReference type="Rhea" id="RHEA:16237"/>
        <dbReference type="Rhea" id="RHEA-COMP:10747"/>
        <dbReference type="Rhea" id="RHEA-COMP:10748"/>
        <dbReference type="ChEBI" id="CHEBI:83833"/>
        <dbReference type="ChEBI" id="CHEBI:83834"/>
        <dbReference type="EC" id="5.2.1.8"/>
    </reaction>
</comment>
<dbReference type="EMBL" id="DROM01000137">
    <property type="protein sequence ID" value="HHH13014.1"/>
    <property type="molecule type" value="Genomic_DNA"/>
</dbReference>
<dbReference type="PROSITE" id="PS50198">
    <property type="entry name" value="PPIC_PPIASE_2"/>
    <property type="match status" value="1"/>
</dbReference>
<reference evidence="7" key="1">
    <citation type="journal article" date="2020" name="mSystems">
        <title>Genome- and Community-Level Interaction Insights into Carbon Utilization and Element Cycling Functions of Hydrothermarchaeota in Hydrothermal Sediment.</title>
        <authorList>
            <person name="Zhou Z."/>
            <person name="Liu Y."/>
            <person name="Xu W."/>
            <person name="Pan J."/>
            <person name="Luo Z.H."/>
            <person name="Li M."/>
        </authorList>
    </citation>
    <scope>NUCLEOTIDE SEQUENCE [LARGE SCALE GENOMIC DNA]</scope>
    <source>
        <strain evidence="7">HyVt-535</strain>
    </source>
</reference>
<dbReference type="InterPro" id="IPR050245">
    <property type="entry name" value="PrsA_foldase"/>
</dbReference>
<comment type="similarity">
    <text evidence="2">Belongs to the PpiC/parvulin rotamase family.</text>
</comment>
<evidence type="ECO:0000256" key="4">
    <source>
        <dbReference type="ARBA" id="ARBA00023110"/>
    </source>
</evidence>
<dbReference type="InterPro" id="IPR023058">
    <property type="entry name" value="PPIase_PpiC_CS"/>
</dbReference>
<protein>
    <recommendedName>
        <fullName evidence="3">peptidylprolyl isomerase</fullName>
        <ecNumber evidence="3">5.2.1.8</ecNumber>
    </recommendedName>
</protein>
<evidence type="ECO:0000256" key="1">
    <source>
        <dbReference type="ARBA" id="ARBA00000971"/>
    </source>
</evidence>
<sequence length="121" mass="13283">MGLLDKGKGDFAELAKARSLDASKENGGELGWIGRHQVVQPFGDAMVKLGKGQYTKEPVKSQFGWHVILVDDVRKQEAPPLEEVKAQLTTELRQKKLAEYITGLRKKAKIEVPGKKTANGG</sequence>
<dbReference type="Gene3D" id="3.10.50.40">
    <property type="match status" value="1"/>
</dbReference>
<keyword evidence="4 5" id="KW-0697">Rotamase</keyword>
<dbReference type="Proteomes" id="UP000886100">
    <property type="component" value="Unassembled WGS sequence"/>
</dbReference>
<dbReference type="InterPro" id="IPR046357">
    <property type="entry name" value="PPIase_dom_sf"/>
</dbReference>
<organism evidence="7">
    <name type="scientific">Thiolapillus brandeum</name>
    <dbReference type="NCBI Taxonomy" id="1076588"/>
    <lineage>
        <taxon>Bacteria</taxon>
        <taxon>Pseudomonadati</taxon>
        <taxon>Pseudomonadota</taxon>
        <taxon>Gammaproteobacteria</taxon>
        <taxon>Chromatiales</taxon>
        <taxon>Sedimenticolaceae</taxon>
        <taxon>Thiolapillus</taxon>
    </lineage>
</organism>
<dbReference type="Pfam" id="PF00639">
    <property type="entry name" value="Rotamase"/>
    <property type="match status" value="1"/>
</dbReference>
<feature type="domain" description="PpiC" evidence="6">
    <location>
        <begin position="1"/>
        <end position="72"/>
    </location>
</feature>
<evidence type="ECO:0000256" key="2">
    <source>
        <dbReference type="ARBA" id="ARBA00007656"/>
    </source>
</evidence>
<gene>
    <name evidence="7" type="ORF">ENJ98_02150</name>
</gene>
<accession>A0A7C5IY61</accession>
<evidence type="ECO:0000256" key="3">
    <source>
        <dbReference type="ARBA" id="ARBA00013194"/>
    </source>
</evidence>
<dbReference type="EC" id="5.2.1.8" evidence="3"/>
<dbReference type="PROSITE" id="PS01096">
    <property type="entry name" value="PPIC_PPIASE_1"/>
    <property type="match status" value="1"/>
</dbReference>
<evidence type="ECO:0000256" key="5">
    <source>
        <dbReference type="PROSITE-ProRule" id="PRU00278"/>
    </source>
</evidence>
<dbReference type="GO" id="GO:0003755">
    <property type="term" value="F:peptidyl-prolyl cis-trans isomerase activity"/>
    <property type="evidence" value="ECO:0007669"/>
    <property type="project" value="UniProtKB-KW"/>
</dbReference>